<dbReference type="EMBL" id="AVOT02029904">
    <property type="protein sequence ID" value="MBW0522908.1"/>
    <property type="molecule type" value="Genomic_DNA"/>
</dbReference>
<dbReference type="AlphaFoldDB" id="A0A9Q3HZQ5"/>
<organism evidence="2 3">
    <name type="scientific">Austropuccinia psidii MF-1</name>
    <dbReference type="NCBI Taxonomy" id="1389203"/>
    <lineage>
        <taxon>Eukaryota</taxon>
        <taxon>Fungi</taxon>
        <taxon>Dikarya</taxon>
        <taxon>Basidiomycota</taxon>
        <taxon>Pucciniomycotina</taxon>
        <taxon>Pucciniomycetes</taxon>
        <taxon>Pucciniales</taxon>
        <taxon>Sphaerophragmiaceae</taxon>
        <taxon>Austropuccinia</taxon>
    </lineage>
</organism>
<evidence type="ECO:0000313" key="2">
    <source>
        <dbReference type="EMBL" id="MBW0522908.1"/>
    </source>
</evidence>
<protein>
    <submittedName>
        <fullName evidence="2">Uncharacterized protein</fullName>
    </submittedName>
</protein>
<reference evidence="2" key="1">
    <citation type="submission" date="2021-03" db="EMBL/GenBank/DDBJ databases">
        <title>Draft genome sequence of rust myrtle Austropuccinia psidii MF-1, a brazilian biotype.</title>
        <authorList>
            <person name="Quecine M.C."/>
            <person name="Pachon D.M.R."/>
            <person name="Bonatelli M.L."/>
            <person name="Correr F.H."/>
            <person name="Franceschini L.M."/>
            <person name="Leite T.F."/>
            <person name="Margarido G.R.A."/>
            <person name="Almeida C.A."/>
            <person name="Ferrarezi J.A."/>
            <person name="Labate C.A."/>
        </authorList>
    </citation>
    <scope>NUCLEOTIDE SEQUENCE</scope>
    <source>
        <strain evidence="2">MF-1</strain>
    </source>
</reference>
<proteinExistence type="predicted"/>
<accession>A0A9Q3HZQ5</accession>
<feature type="region of interest" description="Disordered" evidence="1">
    <location>
        <begin position="87"/>
        <end position="108"/>
    </location>
</feature>
<evidence type="ECO:0000256" key="1">
    <source>
        <dbReference type="SAM" id="MobiDB-lite"/>
    </source>
</evidence>
<feature type="region of interest" description="Disordered" evidence="1">
    <location>
        <begin position="25"/>
        <end position="47"/>
    </location>
</feature>
<keyword evidence="3" id="KW-1185">Reference proteome</keyword>
<comment type="caution">
    <text evidence="2">The sequence shown here is derived from an EMBL/GenBank/DDBJ whole genome shotgun (WGS) entry which is preliminary data.</text>
</comment>
<evidence type="ECO:0000313" key="3">
    <source>
        <dbReference type="Proteomes" id="UP000765509"/>
    </source>
</evidence>
<gene>
    <name evidence="2" type="ORF">O181_062623</name>
</gene>
<name>A0A9Q3HZQ5_9BASI</name>
<dbReference type="Proteomes" id="UP000765509">
    <property type="component" value="Unassembled WGS sequence"/>
</dbReference>
<sequence>MEGNVSAKDIVRDLEKEQEELNKKFMEKKTVQSKPEEEMQDIPKKPKEKLTSIAHVEKWSYWKPHTISSENDPYESNIGLRKTKRLLERQNQSQSEEVKKKFPMPGTYIEEKKEREKIMIQNKFKNSNTPKNVQHKEGI</sequence>